<evidence type="ECO:0000256" key="1">
    <source>
        <dbReference type="SAM" id="MobiDB-lite"/>
    </source>
</evidence>
<dbReference type="EMBL" id="ACPB03029369">
    <property type="status" value="NOT_ANNOTATED_CDS"/>
    <property type="molecule type" value="Genomic_DNA"/>
</dbReference>
<evidence type="ECO:0000313" key="2">
    <source>
        <dbReference type="EnsemblMetazoa" id="RPRC004876-PA"/>
    </source>
</evidence>
<feature type="region of interest" description="Disordered" evidence="1">
    <location>
        <begin position="132"/>
        <end position="151"/>
    </location>
</feature>
<feature type="region of interest" description="Disordered" evidence="1">
    <location>
        <begin position="62"/>
        <end position="87"/>
    </location>
</feature>
<dbReference type="AlphaFoldDB" id="T1HLF2"/>
<dbReference type="EnsemblMetazoa" id="RPRC004876-RA">
    <property type="protein sequence ID" value="RPRC004876-PA"/>
    <property type="gene ID" value="RPRC004876"/>
</dbReference>
<proteinExistence type="predicted"/>
<dbReference type="InParanoid" id="T1HLF2"/>
<protein>
    <submittedName>
        <fullName evidence="2">Uncharacterized protein</fullName>
    </submittedName>
</protein>
<organism evidence="2 3">
    <name type="scientific">Rhodnius prolixus</name>
    <name type="common">Triatomid bug</name>
    <dbReference type="NCBI Taxonomy" id="13249"/>
    <lineage>
        <taxon>Eukaryota</taxon>
        <taxon>Metazoa</taxon>
        <taxon>Ecdysozoa</taxon>
        <taxon>Arthropoda</taxon>
        <taxon>Hexapoda</taxon>
        <taxon>Insecta</taxon>
        <taxon>Pterygota</taxon>
        <taxon>Neoptera</taxon>
        <taxon>Paraneoptera</taxon>
        <taxon>Hemiptera</taxon>
        <taxon>Heteroptera</taxon>
        <taxon>Panheteroptera</taxon>
        <taxon>Cimicomorpha</taxon>
        <taxon>Reduviidae</taxon>
        <taxon>Triatominae</taxon>
        <taxon>Rhodnius</taxon>
    </lineage>
</organism>
<reference evidence="2" key="1">
    <citation type="submission" date="2015-05" db="UniProtKB">
        <authorList>
            <consortium name="EnsemblMetazoa"/>
        </authorList>
    </citation>
    <scope>IDENTIFICATION</scope>
</reference>
<keyword evidence="3" id="KW-1185">Reference proteome</keyword>
<dbReference type="VEuPathDB" id="VectorBase:RPRC004876"/>
<name>T1HLF2_RHOPR</name>
<dbReference type="Proteomes" id="UP000015103">
    <property type="component" value="Unassembled WGS sequence"/>
</dbReference>
<dbReference type="HOGENOM" id="CLU_145653_0_0_1"/>
<sequence length="151" mass="17762">MEELMTLMREMMEDMRKRQDEMNKRQDEMNKRLDERNKGQEKMKEELTRDITRQISRMQEEMKNEIGKVQEEDEGGKDDAGSGDSRSQCICECDQIKGGRSRVELQEAAWEEESIKALENCSGQEEQDQVWTGKKRSCREFTEVSPRGTLE</sequence>
<accession>T1HLF2</accession>
<feature type="region of interest" description="Disordered" evidence="1">
    <location>
        <begin position="18"/>
        <end position="47"/>
    </location>
</feature>
<evidence type="ECO:0000313" key="3">
    <source>
        <dbReference type="Proteomes" id="UP000015103"/>
    </source>
</evidence>